<dbReference type="EMBL" id="UINC01008708">
    <property type="protein sequence ID" value="SVA39163.1"/>
    <property type="molecule type" value="Genomic_DNA"/>
</dbReference>
<accession>A0A381VI83</accession>
<proteinExistence type="predicted"/>
<organism evidence="1">
    <name type="scientific">marine metagenome</name>
    <dbReference type="NCBI Taxonomy" id="408172"/>
    <lineage>
        <taxon>unclassified sequences</taxon>
        <taxon>metagenomes</taxon>
        <taxon>ecological metagenomes</taxon>
    </lineage>
</organism>
<name>A0A381VI83_9ZZZZ</name>
<dbReference type="AlphaFoldDB" id="A0A381VI83"/>
<sequence>METDRKLTFNSLEDAYKRYWWNKKNYKENKKILDELKNKIKAFHNKKDKDPDQCYELIKEVFKWGGVWHVNKKGVSKVENKDHLIKLEDAIKEMNSQNPDLDVFDKERSRMNAGYTKYYSLACKDVIIYDGRVGAALGLIARKFCEDRNKNKVPSELNFRWGPARNSELNRDPSESNYKFIKFNANDRKHAESNIRANWIIVEALERAKSEKPDITWASDKEIDIRMIEAALFTIGYSL</sequence>
<protein>
    <submittedName>
        <fullName evidence="1">Uncharacterized protein</fullName>
    </submittedName>
</protein>
<reference evidence="1" key="1">
    <citation type="submission" date="2018-05" db="EMBL/GenBank/DDBJ databases">
        <authorList>
            <person name="Lanie J.A."/>
            <person name="Ng W.-L."/>
            <person name="Kazmierczak K.M."/>
            <person name="Andrzejewski T.M."/>
            <person name="Davidsen T.M."/>
            <person name="Wayne K.J."/>
            <person name="Tettelin H."/>
            <person name="Glass J.I."/>
            <person name="Rusch D."/>
            <person name="Podicherti R."/>
            <person name="Tsui H.-C.T."/>
            <person name="Winkler M.E."/>
        </authorList>
    </citation>
    <scope>NUCLEOTIDE SEQUENCE</scope>
</reference>
<evidence type="ECO:0000313" key="1">
    <source>
        <dbReference type="EMBL" id="SVA39163.1"/>
    </source>
</evidence>
<gene>
    <name evidence="1" type="ORF">METZ01_LOCUS92017</name>
</gene>